<protein>
    <submittedName>
        <fullName evidence="2">Uncharacterized protein</fullName>
    </submittedName>
</protein>
<dbReference type="Proteomes" id="UP001151002">
    <property type="component" value="Unassembled WGS sequence"/>
</dbReference>
<reference evidence="2" key="1">
    <citation type="submission" date="2022-11" db="EMBL/GenBank/DDBJ databases">
        <authorList>
            <person name="Somphong A."/>
            <person name="Phongsopitanun W."/>
        </authorList>
    </citation>
    <scope>NUCLEOTIDE SEQUENCE</scope>
    <source>
        <strain evidence="2">Pm04-4</strain>
    </source>
</reference>
<comment type="caution">
    <text evidence="2">The sequence shown here is derived from an EMBL/GenBank/DDBJ whole genome shotgun (WGS) entry which is preliminary data.</text>
</comment>
<feature type="region of interest" description="Disordered" evidence="1">
    <location>
        <begin position="1"/>
        <end position="22"/>
    </location>
</feature>
<accession>A0ABT4B564</accession>
<proteinExistence type="predicted"/>
<dbReference type="EMBL" id="JAPNTZ010000009">
    <property type="protein sequence ID" value="MCY1141635.1"/>
    <property type="molecule type" value="Genomic_DNA"/>
</dbReference>
<organism evidence="2 3">
    <name type="scientific">Paractinoplanes pyxinae</name>
    <dbReference type="NCBI Taxonomy" id="2997416"/>
    <lineage>
        <taxon>Bacteria</taxon>
        <taxon>Bacillati</taxon>
        <taxon>Actinomycetota</taxon>
        <taxon>Actinomycetes</taxon>
        <taxon>Micromonosporales</taxon>
        <taxon>Micromonosporaceae</taxon>
        <taxon>Paractinoplanes</taxon>
    </lineage>
</organism>
<dbReference type="RefSeq" id="WP_267566027.1">
    <property type="nucleotide sequence ID" value="NZ_JAPNTZ010000009.1"/>
</dbReference>
<keyword evidence="3" id="KW-1185">Reference proteome</keyword>
<evidence type="ECO:0000313" key="3">
    <source>
        <dbReference type="Proteomes" id="UP001151002"/>
    </source>
</evidence>
<gene>
    <name evidence="2" type="ORF">OWR29_26865</name>
</gene>
<evidence type="ECO:0000256" key="1">
    <source>
        <dbReference type="SAM" id="MobiDB-lite"/>
    </source>
</evidence>
<evidence type="ECO:0000313" key="2">
    <source>
        <dbReference type="EMBL" id="MCY1141635.1"/>
    </source>
</evidence>
<sequence>MTSNLRGGWPADPDRIPRSPFESRPPLRHLRVVVDARVLDGGDQDPWSRERLLQGLLGHPHLKVVRYSDDGPPVDAATVDVPHGTPKAIGWVTPSVPPADGSNFWYSDGDHLVFTGYDSSLTDWIGNTVTPAYTNLPPDEAQRQRRSDAAAMATAHTIKPDLFITDRSHLLHRTFTARGLTTCDVRGGLAVLGLYLRSQNDHRIWSDPGGWDTVDLGREMFFWVAARELLPEAWRWVTACSQHVQSAQDDSLLYLALSTPERLTQVLKSRDDIHRELNQLRPRGRSGSEAIHAFENALMMLVATLDLTAVVAHRVLNVGGSDRYAGWQNPGWAAKLPANLGGLVAPDTPLRHALTVVQHLRNSIHGIALQGLGVHDGGGKPRRALMGLPRAKQAELMAAVTALGDPADWGIEVVRANEFHADPGILLDRLLPPMCELLNSAMRETPVEQLANVRLTPADLLPPQEGAGTVADMFSASQRACIRALLGL</sequence>
<name>A0ABT4B564_9ACTN</name>